<dbReference type="InterPro" id="IPR037651">
    <property type="entry name" value="Swc3"/>
</dbReference>
<evidence type="ECO:0000313" key="3">
    <source>
        <dbReference type="EMBL" id="KAF2088793.1"/>
    </source>
</evidence>
<dbReference type="EMBL" id="ML978715">
    <property type="protein sequence ID" value="KAF2088793.1"/>
    <property type="molecule type" value="Genomic_DNA"/>
</dbReference>
<feature type="compositionally biased region" description="Low complexity" evidence="1">
    <location>
        <begin position="331"/>
        <end position="341"/>
    </location>
</feature>
<dbReference type="GO" id="GO:0000812">
    <property type="term" value="C:Swr1 complex"/>
    <property type="evidence" value="ECO:0007669"/>
    <property type="project" value="InterPro"/>
</dbReference>
<dbReference type="PANTHER" id="PTHR28108:SF1">
    <property type="entry name" value="SWR1-COMPLEX PROTEIN 3"/>
    <property type="match status" value="1"/>
</dbReference>
<dbReference type="Pfam" id="PF24707">
    <property type="entry name" value="Swc3"/>
    <property type="match status" value="1"/>
</dbReference>
<protein>
    <recommendedName>
        <fullName evidence="2">SWR1-complex protein 3 domain-containing protein</fullName>
    </recommendedName>
</protein>
<sequence>MVELRRKNPARGKPEPPKEEPTPKRQAVKEKATPAKERSASLSVVEKPALPTKVVPGQPIPTLSEPQPNNLSDAEWQTVAQSGVLKAAIERSRQRWTTPGLFELYYSKAGKKKTQGTGIEADQDVKAKQMKREGNCKFIIEPHIWDVTIWTMKDITAPPPPKPPKPPVQLPPPYYGAYNHPVTYQTYPPYGSPSVPAARPPPPPPPVAPAQRRPSVQLPPQPPAPPLQPPPPAPAAAQTPDPVIHMLAERANTDYKLRDIMKIVAKGDATKEQLEYFQAHINELTEKLEAQRKAKQRPPQPSKPSPAQRPPTAPQPPASSAPQPPAPSGPSTPSAPSTPQPFSNLAPQPPAQPAAQYYTPPIHPSPYTPHPAAPPLAVTAAQPPPPPPPQQSYRALCIDFNTNGDRLLFPRNTILEYLPGNAVLASFIIKQKVDALAVQSLPKNSNYTPLHDYWQPVTARFIADSPHMLNCLRRWVRPQEEVRKYMEEIMQTCERAGETEIAKRLPREGVKIEGLNGNGVAKVDGEGDVVMGDVTPAARVGTPATGERKRGVKRGR</sequence>
<feature type="compositionally biased region" description="Basic and acidic residues" evidence="1">
    <location>
        <begin position="1"/>
        <end position="39"/>
    </location>
</feature>
<feature type="compositionally biased region" description="Pro residues" evidence="1">
    <location>
        <begin position="298"/>
        <end position="330"/>
    </location>
</feature>
<dbReference type="InterPro" id="IPR057558">
    <property type="entry name" value="Swc3_dom"/>
</dbReference>
<feature type="region of interest" description="Disordered" evidence="1">
    <location>
        <begin position="189"/>
        <end position="240"/>
    </location>
</feature>
<name>A0A6A5YBB7_9PEZI</name>
<reference evidence="3" key="1">
    <citation type="journal article" date="2020" name="Stud. Mycol.">
        <title>101 Dothideomycetes genomes: a test case for predicting lifestyles and emergence of pathogens.</title>
        <authorList>
            <person name="Haridas S."/>
            <person name="Albert R."/>
            <person name="Binder M."/>
            <person name="Bloem J."/>
            <person name="Labutti K."/>
            <person name="Salamov A."/>
            <person name="Andreopoulos B."/>
            <person name="Baker S."/>
            <person name="Barry K."/>
            <person name="Bills G."/>
            <person name="Bluhm B."/>
            <person name="Cannon C."/>
            <person name="Castanera R."/>
            <person name="Culley D."/>
            <person name="Daum C."/>
            <person name="Ezra D."/>
            <person name="Gonzalez J."/>
            <person name="Henrissat B."/>
            <person name="Kuo A."/>
            <person name="Liang C."/>
            <person name="Lipzen A."/>
            <person name="Lutzoni F."/>
            <person name="Magnuson J."/>
            <person name="Mondo S."/>
            <person name="Nolan M."/>
            <person name="Ohm R."/>
            <person name="Pangilinan J."/>
            <person name="Park H.-J."/>
            <person name="Ramirez L."/>
            <person name="Alfaro M."/>
            <person name="Sun H."/>
            <person name="Tritt A."/>
            <person name="Yoshinaga Y."/>
            <person name="Zwiers L.-H."/>
            <person name="Turgeon B."/>
            <person name="Goodwin S."/>
            <person name="Spatafora J."/>
            <person name="Crous P."/>
            <person name="Grigoriev I."/>
        </authorList>
    </citation>
    <scope>NUCLEOTIDE SEQUENCE</scope>
    <source>
        <strain evidence="3">CBS 121410</strain>
    </source>
</reference>
<feature type="compositionally biased region" description="Pro residues" evidence="1">
    <location>
        <begin position="361"/>
        <end position="374"/>
    </location>
</feature>
<organism evidence="3 4">
    <name type="scientific">Saccharata proteae CBS 121410</name>
    <dbReference type="NCBI Taxonomy" id="1314787"/>
    <lineage>
        <taxon>Eukaryota</taxon>
        <taxon>Fungi</taxon>
        <taxon>Dikarya</taxon>
        <taxon>Ascomycota</taxon>
        <taxon>Pezizomycotina</taxon>
        <taxon>Dothideomycetes</taxon>
        <taxon>Dothideomycetes incertae sedis</taxon>
        <taxon>Botryosphaeriales</taxon>
        <taxon>Saccharataceae</taxon>
        <taxon>Saccharata</taxon>
    </lineage>
</organism>
<dbReference type="GO" id="GO:0140849">
    <property type="term" value="F:ATP-dependent H2AZ histone chaperone activity"/>
    <property type="evidence" value="ECO:0007669"/>
    <property type="project" value="InterPro"/>
</dbReference>
<accession>A0A6A5YBB7</accession>
<feature type="compositionally biased region" description="Pro residues" evidence="1">
    <location>
        <begin position="198"/>
        <end position="208"/>
    </location>
</feature>
<feature type="compositionally biased region" description="Pro residues" evidence="1">
    <location>
        <begin position="217"/>
        <end position="234"/>
    </location>
</feature>
<dbReference type="OrthoDB" id="5338195at2759"/>
<evidence type="ECO:0000256" key="1">
    <source>
        <dbReference type="SAM" id="MobiDB-lite"/>
    </source>
</evidence>
<dbReference type="PANTHER" id="PTHR28108">
    <property type="entry name" value="SWR1-COMPLEX PROTEIN 3"/>
    <property type="match status" value="1"/>
</dbReference>
<keyword evidence="4" id="KW-1185">Reference proteome</keyword>
<dbReference type="Proteomes" id="UP000799776">
    <property type="component" value="Unassembled WGS sequence"/>
</dbReference>
<gene>
    <name evidence="3" type="ORF">K490DRAFT_64007</name>
</gene>
<feature type="domain" description="SWR1-complex protein 3" evidence="2">
    <location>
        <begin position="51"/>
        <end position="154"/>
    </location>
</feature>
<evidence type="ECO:0000313" key="4">
    <source>
        <dbReference type="Proteomes" id="UP000799776"/>
    </source>
</evidence>
<dbReference type="AlphaFoldDB" id="A0A6A5YBB7"/>
<feature type="region of interest" description="Disordered" evidence="1">
    <location>
        <begin position="290"/>
        <end position="394"/>
    </location>
</feature>
<proteinExistence type="predicted"/>
<feature type="region of interest" description="Disordered" evidence="1">
    <location>
        <begin position="1"/>
        <end position="70"/>
    </location>
</feature>
<evidence type="ECO:0000259" key="2">
    <source>
        <dbReference type="Pfam" id="PF24707"/>
    </source>
</evidence>